<reference evidence="2" key="1">
    <citation type="submission" date="2020-08" db="EMBL/GenBank/DDBJ databases">
        <title>Multicomponent nature underlies the extraordinary mechanical properties of spider dragline silk.</title>
        <authorList>
            <person name="Kono N."/>
            <person name="Nakamura H."/>
            <person name="Mori M."/>
            <person name="Yoshida Y."/>
            <person name="Ohtoshi R."/>
            <person name="Malay A.D."/>
            <person name="Moran D.A.P."/>
            <person name="Tomita M."/>
            <person name="Numata K."/>
            <person name="Arakawa K."/>
        </authorList>
    </citation>
    <scope>NUCLEOTIDE SEQUENCE</scope>
</reference>
<keyword evidence="3" id="KW-1185">Reference proteome</keyword>
<comment type="caution">
    <text evidence="2">The sequence shown here is derived from an EMBL/GenBank/DDBJ whole genome shotgun (WGS) entry which is preliminary data.</text>
</comment>
<name>A0A8X6V3P1_TRICX</name>
<evidence type="ECO:0000313" key="3">
    <source>
        <dbReference type="Proteomes" id="UP000887159"/>
    </source>
</evidence>
<gene>
    <name evidence="2" type="ORF">TNCV_3412801</name>
</gene>
<dbReference type="Proteomes" id="UP000887159">
    <property type="component" value="Unassembled WGS sequence"/>
</dbReference>
<feature type="compositionally biased region" description="Basic residues" evidence="1">
    <location>
        <begin position="54"/>
        <end position="65"/>
    </location>
</feature>
<proteinExistence type="predicted"/>
<organism evidence="2 3">
    <name type="scientific">Trichonephila clavipes</name>
    <name type="common">Golden silk orbweaver</name>
    <name type="synonym">Nephila clavipes</name>
    <dbReference type="NCBI Taxonomy" id="2585209"/>
    <lineage>
        <taxon>Eukaryota</taxon>
        <taxon>Metazoa</taxon>
        <taxon>Ecdysozoa</taxon>
        <taxon>Arthropoda</taxon>
        <taxon>Chelicerata</taxon>
        <taxon>Arachnida</taxon>
        <taxon>Araneae</taxon>
        <taxon>Araneomorphae</taxon>
        <taxon>Entelegynae</taxon>
        <taxon>Araneoidea</taxon>
        <taxon>Nephilidae</taxon>
        <taxon>Trichonephila</taxon>
    </lineage>
</organism>
<dbReference type="EMBL" id="BMAU01021176">
    <property type="protein sequence ID" value="GFX93917.1"/>
    <property type="molecule type" value="Genomic_DNA"/>
</dbReference>
<protein>
    <submittedName>
        <fullName evidence="2">Uncharacterized protein</fullName>
    </submittedName>
</protein>
<dbReference type="AlphaFoldDB" id="A0A8X6V3P1"/>
<sequence length="126" mass="14215">MQEKPKSNVNTFTLYYPNLHVAFKLYNSTEATNLRFPNPVRSCYQLVNPSLEKRRSRKTRSRSMKRGGTMGKDCVTDSFPKENTHTPSGRKLIGLAELSNFLQPASAFERPSLAQQEGACTMAIEV</sequence>
<evidence type="ECO:0000256" key="1">
    <source>
        <dbReference type="SAM" id="MobiDB-lite"/>
    </source>
</evidence>
<accession>A0A8X6V3P1</accession>
<evidence type="ECO:0000313" key="2">
    <source>
        <dbReference type="EMBL" id="GFX93917.1"/>
    </source>
</evidence>
<feature type="region of interest" description="Disordered" evidence="1">
    <location>
        <begin position="51"/>
        <end position="89"/>
    </location>
</feature>